<dbReference type="SUPFAM" id="SSF46785">
    <property type="entry name" value="Winged helix' DNA-binding domain"/>
    <property type="match status" value="1"/>
</dbReference>
<dbReference type="Proteomes" id="UP000775129">
    <property type="component" value="Unassembled WGS sequence"/>
</dbReference>
<gene>
    <name evidence="1" type="ORF">K8W24_05110</name>
</gene>
<organism evidence="1 2">
    <name type="scientific">Brachybacterium paraconglomeratum</name>
    <dbReference type="NCBI Taxonomy" id="173362"/>
    <lineage>
        <taxon>Bacteria</taxon>
        <taxon>Bacillati</taxon>
        <taxon>Actinomycetota</taxon>
        <taxon>Actinomycetes</taxon>
        <taxon>Micrococcales</taxon>
        <taxon>Dermabacteraceae</taxon>
        <taxon>Brachybacterium</taxon>
    </lineage>
</organism>
<reference evidence="1" key="2">
    <citation type="submission" date="2021-09" db="EMBL/GenBank/DDBJ databases">
        <authorList>
            <person name="Gilroy R."/>
        </authorList>
    </citation>
    <scope>NUCLEOTIDE SEQUENCE</scope>
    <source>
        <strain evidence="1">1647</strain>
    </source>
</reference>
<protein>
    <submittedName>
        <fullName evidence="1">Uncharacterized protein</fullName>
    </submittedName>
</protein>
<dbReference type="InterPro" id="IPR036390">
    <property type="entry name" value="WH_DNA-bd_sf"/>
</dbReference>
<evidence type="ECO:0000313" key="2">
    <source>
        <dbReference type="Proteomes" id="UP000775129"/>
    </source>
</evidence>
<name>A0A921KRW6_9MICO</name>
<sequence>MDSVRLNDELAAAVACVTPRRVELLLAALAQPGSFTVSDLREVTLSDGGSLPRDVRALERGGWLRGDPPESSGRQGRTVVYTVTPLAIDLFPELARLVETAISSRPPAQDDAPDA</sequence>
<comment type="caution">
    <text evidence="1">The sequence shown here is derived from an EMBL/GenBank/DDBJ whole genome shotgun (WGS) entry which is preliminary data.</text>
</comment>
<evidence type="ECO:0000313" key="1">
    <source>
        <dbReference type="EMBL" id="HJF49166.1"/>
    </source>
</evidence>
<accession>A0A921KRW6</accession>
<proteinExistence type="predicted"/>
<dbReference type="InterPro" id="IPR036388">
    <property type="entry name" value="WH-like_DNA-bd_sf"/>
</dbReference>
<reference evidence="1" key="1">
    <citation type="journal article" date="2021" name="PeerJ">
        <title>Extensive microbial diversity within the chicken gut microbiome revealed by metagenomics and culture.</title>
        <authorList>
            <person name="Gilroy R."/>
            <person name="Ravi A."/>
            <person name="Getino M."/>
            <person name="Pursley I."/>
            <person name="Horton D.L."/>
            <person name="Alikhan N.F."/>
            <person name="Baker D."/>
            <person name="Gharbi K."/>
            <person name="Hall N."/>
            <person name="Watson M."/>
            <person name="Adriaenssens E.M."/>
            <person name="Foster-Nyarko E."/>
            <person name="Jarju S."/>
            <person name="Secka A."/>
            <person name="Antonio M."/>
            <person name="Oren A."/>
            <person name="Chaudhuri R.R."/>
            <person name="La Ragione R."/>
            <person name="Hildebrand F."/>
            <person name="Pallen M.J."/>
        </authorList>
    </citation>
    <scope>NUCLEOTIDE SEQUENCE</scope>
    <source>
        <strain evidence="1">1647</strain>
    </source>
</reference>
<dbReference type="Gene3D" id="1.10.10.10">
    <property type="entry name" value="Winged helix-like DNA-binding domain superfamily/Winged helix DNA-binding domain"/>
    <property type="match status" value="1"/>
</dbReference>
<dbReference type="AlphaFoldDB" id="A0A921KRW6"/>
<dbReference type="EMBL" id="DYWO01000154">
    <property type="protein sequence ID" value="HJF49166.1"/>
    <property type="molecule type" value="Genomic_DNA"/>
</dbReference>